<evidence type="ECO:0000259" key="1">
    <source>
        <dbReference type="PROSITE" id="PS50914"/>
    </source>
</evidence>
<name>A0ABM8Q7G6_9BACT</name>
<protein>
    <recommendedName>
        <fullName evidence="1">BON domain-containing protein</fullName>
    </recommendedName>
</protein>
<evidence type="ECO:0000313" key="3">
    <source>
        <dbReference type="Proteomes" id="UP000789359"/>
    </source>
</evidence>
<accession>A0ABM8Q7G6</accession>
<dbReference type="SMART" id="SM00749">
    <property type="entry name" value="BON"/>
    <property type="match status" value="2"/>
</dbReference>
<dbReference type="PANTHER" id="PTHR34606">
    <property type="entry name" value="BON DOMAIN-CONTAINING PROTEIN"/>
    <property type="match status" value="1"/>
</dbReference>
<dbReference type="InterPro" id="IPR007055">
    <property type="entry name" value="BON_dom"/>
</dbReference>
<dbReference type="Proteomes" id="UP000789359">
    <property type="component" value="Unassembled WGS sequence"/>
</dbReference>
<feature type="domain" description="BON" evidence="1">
    <location>
        <begin position="101"/>
        <end position="169"/>
    </location>
</feature>
<dbReference type="PANTHER" id="PTHR34606:SF15">
    <property type="entry name" value="BON DOMAIN-CONTAINING PROTEIN"/>
    <property type="match status" value="1"/>
</dbReference>
<organism evidence="2 3">
    <name type="scientific">Campylobacter suis</name>
    <dbReference type="NCBI Taxonomy" id="2790657"/>
    <lineage>
        <taxon>Bacteria</taxon>
        <taxon>Pseudomonadati</taxon>
        <taxon>Campylobacterota</taxon>
        <taxon>Epsilonproteobacteria</taxon>
        <taxon>Campylobacterales</taxon>
        <taxon>Campylobacteraceae</taxon>
        <taxon>Campylobacter</taxon>
    </lineage>
</organism>
<gene>
    <name evidence="2" type="ORF">LMG8286_01493</name>
</gene>
<dbReference type="PROSITE" id="PS50914">
    <property type="entry name" value="BON"/>
    <property type="match status" value="2"/>
</dbReference>
<dbReference type="Pfam" id="PF04972">
    <property type="entry name" value="BON"/>
    <property type="match status" value="2"/>
</dbReference>
<dbReference type="RefSeq" id="WP_230057235.1">
    <property type="nucleotide sequence ID" value="NZ_CAJHOE010000004.1"/>
</dbReference>
<sequence>MPASNAINVYDIYSVSCDERDIGSITNDKYIQSKIRSKILFTKGLSSFDIEVEVFYGEVYLLGLVQSDGFKNVLLQLAKDTAGVRKVHEYIRIKQANYPCSSTKILANLKANLFSDSSVKSTNVRIGVVGCDVVFSGIVATHEYEKHAIWYAKHIDGVADVYSFLRVLR</sequence>
<dbReference type="InterPro" id="IPR051686">
    <property type="entry name" value="Lipoprotein_DolP"/>
</dbReference>
<dbReference type="EMBL" id="CAJHOE010000004">
    <property type="protein sequence ID" value="CAD7288732.1"/>
    <property type="molecule type" value="Genomic_DNA"/>
</dbReference>
<dbReference type="InterPro" id="IPR014004">
    <property type="entry name" value="Transpt-assoc_nodulatn_dom_bac"/>
</dbReference>
<reference evidence="2 3" key="1">
    <citation type="submission" date="2020-11" db="EMBL/GenBank/DDBJ databases">
        <authorList>
            <person name="Peeters C."/>
        </authorList>
    </citation>
    <scope>NUCLEOTIDE SEQUENCE [LARGE SCALE GENOMIC DNA]</scope>
    <source>
        <strain evidence="2 3">LMG 8286</strain>
    </source>
</reference>
<dbReference type="Gene3D" id="3.30.1340.30">
    <property type="match status" value="1"/>
</dbReference>
<keyword evidence="3" id="KW-1185">Reference proteome</keyword>
<comment type="caution">
    <text evidence="2">The sequence shown here is derived from an EMBL/GenBank/DDBJ whole genome shotgun (WGS) entry which is preliminary data.</text>
</comment>
<feature type="domain" description="BON" evidence="1">
    <location>
        <begin position="27"/>
        <end position="95"/>
    </location>
</feature>
<evidence type="ECO:0000313" key="2">
    <source>
        <dbReference type="EMBL" id="CAD7288732.1"/>
    </source>
</evidence>
<proteinExistence type="predicted"/>